<evidence type="ECO:0000313" key="2">
    <source>
        <dbReference type="Proteomes" id="UP000008363"/>
    </source>
</evidence>
<dbReference type="eggNOG" id="ENOG5033WBT">
    <property type="taxonomic scope" value="Bacteria"/>
</dbReference>
<sequence>MSVADASLFSQLVSQSETQEVSVTQQPDARADASMGMDWEFMERWLVDSMGDMPRAAVLDIGPHDAPVDADAPDVDCAQIQALSSSTFLLRLSTTVMSVPLLGGYGVPRESRDIWHYDGAFSDCTHGYLMSRSRRRVAEICVAWFRDRCGFAAPEQLGCSYTEPVVLGENRTSPPSGARQGYP</sequence>
<organism evidence="1 2">
    <name type="scientific">Gordonia rhizosphera NBRC 16068</name>
    <dbReference type="NCBI Taxonomy" id="1108045"/>
    <lineage>
        <taxon>Bacteria</taxon>
        <taxon>Bacillati</taxon>
        <taxon>Actinomycetota</taxon>
        <taxon>Actinomycetes</taxon>
        <taxon>Mycobacteriales</taxon>
        <taxon>Gordoniaceae</taxon>
        <taxon>Gordonia</taxon>
    </lineage>
</organism>
<dbReference type="AlphaFoldDB" id="K6WL58"/>
<keyword evidence="2" id="KW-1185">Reference proteome</keyword>
<proteinExistence type="predicted"/>
<accession>K6WL58</accession>
<protein>
    <submittedName>
        <fullName evidence="1">Uncharacterized protein</fullName>
    </submittedName>
</protein>
<comment type="caution">
    <text evidence="1">The sequence shown here is derived from an EMBL/GenBank/DDBJ whole genome shotgun (WGS) entry which is preliminary data.</text>
</comment>
<dbReference type="Proteomes" id="UP000008363">
    <property type="component" value="Unassembled WGS sequence"/>
</dbReference>
<dbReference type="EMBL" id="BAHC01000197">
    <property type="protein sequence ID" value="GAB92857.1"/>
    <property type="molecule type" value="Genomic_DNA"/>
</dbReference>
<evidence type="ECO:0000313" key="1">
    <source>
        <dbReference type="EMBL" id="GAB92857.1"/>
    </source>
</evidence>
<reference evidence="1 2" key="1">
    <citation type="submission" date="2012-08" db="EMBL/GenBank/DDBJ databases">
        <title>Whole genome shotgun sequence of Gordonia rhizosphera NBRC 16068.</title>
        <authorList>
            <person name="Takarada H."/>
            <person name="Isaki S."/>
            <person name="Hosoyama A."/>
            <person name="Tsuchikane K."/>
            <person name="Katsumata H."/>
            <person name="Baba S."/>
            <person name="Ohji S."/>
            <person name="Yamazaki S."/>
            <person name="Fujita N."/>
        </authorList>
    </citation>
    <scope>NUCLEOTIDE SEQUENCE [LARGE SCALE GENOMIC DNA]</scope>
    <source>
        <strain evidence="1 2">NBRC 16068</strain>
    </source>
</reference>
<gene>
    <name evidence="1" type="ORF">GORHZ_197_00130</name>
</gene>
<name>K6WL58_9ACTN</name>
<dbReference type="STRING" id="1108045.GORHZ_197_00130"/>